<evidence type="ECO:0000313" key="1">
    <source>
        <dbReference type="EMBL" id="KAK3326907.1"/>
    </source>
</evidence>
<keyword evidence="2" id="KW-1185">Reference proteome</keyword>
<gene>
    <name evidence="1" type="ORF">B0H66DRAFT_530895</name>
</gene>
<sequence length="167" mass="18455">MAVGAAGYITVAPLVLSASGDTPKLVQVASVCGCVIKRELAGKRVDREAREPLGAHKGPLRCVLIQMYVEFLMPVLPDKAIQPVLKHPQPLCLKTQLLNVPENWEINSPYLPREECSPVAITIPYFISLFGYAGHDDKRKLATKVPVVNVSLKRKHRVIEDEVVIPR</sequence>
<dbReference type="AlphaFoldDB" id="A0AAE0ILC8"/>
<accession>A0AAE0ILC8</accession>
<evidence type="ECO:0000313" key="2">
    <source>
        <dbReference type="Proteomes" id="UP001283341"/>
    </source>
</evidence>
<organism evidence="1 2">
    <name type="scientific">Apodospora peruviana</name>
    <dbReference type="NCBI Taxonomy" id="516989"/>
    <lineage>
        <taxon>Eukaryota</taxon>
        <taxon>Fungi</taxon>
        <taxon>Dikarya</taxon>
        <taxon>Ascomycota</taxon>
        <taxon>Pezizomycotina</taxon>
        <taxon>Sordariomycetes</taxon>
        <taxon>Sordariomycetidae</taxon>
        <taxon>Sordariales</taxon>
        <taxon>Lasiosphaeriaceae</taxon>
        <taxon>Apodospora</taxon>
    </lineage>
</organism>
<dbReference type="Proteomes" id="UP001283341">
    <property type="component" value="Unassembled WGS sequence"/>
</dbReference>
<name>A0AAE0ILC8_9PEZI</name>
<proteinExistence type="predicted"/>
<reference evidence="1" key="1">
    <citation type="journal article" date="2023" name="Mol. Phylogenet. Evol.">
        <title>Genome-scale phylogeny and comparative genomics of the fungal order Sordariales.</title>
        <authorList>
            <person name="Hensen N."/>
            <person name="Bonometti L."/>
            <person name="Westerberg I."/>
            <person name="Brannstrom I.O."/>
            <person name="Guillou S."/>
            <person name="Cros-Aarteil S."/>
            <person name="Calhoun S."/>
            <person name="Haridas S."/>
            <person name="Kuo A."/>
            <person name="Mondo S."/>
            <person name="Pangilinan J."/>
            <person name="Riley R."/>
            <person name="LaButti K."/>
            <person name="Andreopoulos B."/>
            <person name="Lipzen A."/>
            <person name="Chen C."/>
            <person name="Yan M."/>
            <person name="Daum C."/>
            <person name="Ng V."/>
            <person name="Clum A."/>
            <person name="Steindorff A."/>
            <person name="Ohm R.A."/>
            <person name="Martin F."/>
            <person name="Silar P."/>
            <person name="Natvig D.O."/>
            <person name="Lalanne C."/>
            <person name="Gautier V."/>
            <person name="Ament-Velasquez S.L."/>
            <person name="Kruys A."/>
            <person name="Hutchinson M.I."/>
            <person name="Powell A.J."/>
            <person name="Barry K."/>
            <person name="Miller A.N."/>
            <person name="Grigoriev I.V."/>
            <person name="Debuchy R."/>
            <person name="Gladieux P."/>
            <person name="Hiltunen Thoren M."/>
            <person name="Johannesson H."/>
        </authorList>
    </citation>
    <scope>NUCLEOTIDE SEQUENCE</scope>
    <source>
        <strain evidence="1">CBS 118394</strain>
    </source>
</reference>
<protein>
    <submittedName>
        <fullName evidence="1">Uncharacterized protein</fullName>
    </submittedName>
</protein>
<dbReference type="EMBL" id="JAUEDM010000002">
    <property type="protein sequence ID" value="KAK3326907.1"/>
    <property type="molecule type" value="Genomic_DNA"/>
</dbReference>
<reference evidence="1" key="2">
    <citation type="submission" date="2023-06" db="EMBL/GenBank/DDBJ databases">
        <authorList>
            <consortium name="Lawrence Berkeley National Laboratory"/>
            <person name="Haridas S."/>
            <person name="Hensen N."/>
            <person name="Bonometti L."/>
            <person name="Westerberg I."/>
            <person name="Brannstrom I.O."/>
            <person name="Guillou S."/>
            <person name="Cros-Aarteil S."/>
            <person name="Calhoun S."/>
            <person name="Kuo A."/>
            <person name="Mondo S."/>
            <person name="Pangilinan J."/>
            <person name="Riley R."/>
            <person name="Labutti K."/>
            <person name="Andreopoulos B."/>
            <person name="Lipzen A."/>
            <person name="Chen C."/>
            <person name="Yanf M."/>
            <person name="Daum C."/>
            <person name="Ng V."/>
            <person name="Clum A."/>
            <person name="Steindorff A."/>
            <person name="Ohm R."/>
            <person name="Martin F."/>
            <person name="Silar P."/>
            <person name="Natvig D."/>
            <person name="Lalanne C."/>
            <person name="Gautier V."/>
            <person name="Ament-Velasquez S.L."/>
            <person name="Kruys A."/>
            <person name="Hutchinson M.I."/>
            <person name="Powell A.J."/>
            <person name="Barry K."/>
            <person name="Miller A.N."/>
            <person name="Grigoriev I.V."/>
            <person name="Debuchy R."/>
            <person name="Gladieux P."/>
            <person name="Thoren M.H."/>
            <person name="Johannesson H."/>
        </authorList>
    </citation>
    <scope>NUCLEOTIDE SEQUENCE</scope>
    <source>
        <strain evidence="1">CBS 118394</strain>
    </source>
</reference>
<comment type="caution">
    <text evidence="1">The sequence shown here is derived from an EMBL/GenBank/DDBJ whole genome shotgun (WGS) entry which is preliminary data.</text>
</comment>